<organism evidence="1 2">
    <name type="scientific">Lentilactobacillus sunkii</name>
    <dbReference type="NCBI Taxonomy" id="481719"/>
    <lineage>
        <taxon>Bacteria</taxon>
        <taxon>Bacillati</taxon>
        <taxon>Bacillota</taxon>
        <taxon>Bacilli</taxon>
        <taxon>Lactobacillales</taxon>
        <taxon>Lactobacillaceae</taxon>
        <taxon>Lentilactobacillus</taxon>
    </lineage>
</organism>
<proteinExistence type="predicted"/>
<dbReference type="RefSeq" id="WP_176744950.1">
    <property type="nucleotide sequence ID" value="NZ_JAZHVW010000007.1"/>
</dbReference>
<sequence length="53" mass="6179">MDPNEKHKNIENNERKADFLQSAEALQAKYEVEHGQTVDVGSLEDYKEWSDKL</sequence>
<dbReference type="EMBL" id="MIQE01000024">
    <property type="protein sequence ID" value="OFA09752.1"/>
    <property type="molecule type" value="Genomic_DNA"/>
</dbReference>
<protein>
    <submittedName>
        <fullName evidence="1">Uncharacterized protein</fullName>
    </submittedName>
</protein>
<evidence type="ECO:0000313" key="2">
    <source>
        <dbReference type="Proteomes" id="UP000177010"/>
    </source>
</evidence>
<comment type="caution">
    <text evidence="1">The sequence shown here is derived from an EMBL/GenBank/DDBJ whole genome shotgun (WGS) entry which is preliminary data.</text>
</comment>
<accession>A0A1E7X9X5</accession>
<evidence type="ECO:0000313" key="1">
    <source>
        <dbReference type="EMBL" id="OFA09752.1"/>
    </source>
</evidence>
<name>A0A1E7X9X5_9LACO</name>
<dbReference type="AlphaFoldDB" id="A0A1E7X9X5"/>
<gene>
    <name evidence="1" type="ORF">LASUN_22340</name>
</gene>
<reference evidence="1 2" key="1">
    <citation type="submission" date="2016-09" db="EMBL/GenBank/DDBJ databases">
        <title>Genome Sequence of Lactobacillus sunkii Strain CG01.</title>
        <authorList>
            <person name="Poehlein A."/>
            <person name="Gabris C."/>
            <person name="Bengelsdorf F.R."/>
            <person name="Duerre P."/>
            <person name="Daniel R."/>
        </authorList>
    </citation>
    <scope>NUCLEOTIDE SEQUENCE [LARGE SCALE GENOMIC DNA]</scope>
    <source>
        <strain evidence="1 2">CG_D</strain>
    </source>
</reference>
<dbReference type="Proteomes" id="UP000177010">
    <property type="component" value="Unassembled WGS sequence"/>
</dbReference>